<evidence type="ECO:0000256" key="1">
    <source>
        <dbReference type="ARBA" id="ARBA00004651"/>
    </source>
</evidence>
<feature type="transmembrane region" description="Helical" evidence="6">
    <location>
        <begin position="326"/>
        <end position="352"/>
    </location>
</feature>
<feature type="domain" description="ABC3 transporter permease C-terminal" evidence="7">
    <location>
        <begin position="285"/>
        <end position="411"/>
    </location>
</feature>
<feature type="transmembrane region" description="Helical" evidence="6">
    <location>
        <begin position="386"/>
        <end position="405"/>
    </location>
</feature>
<dbReference type="PANTHER" id="PTHR30489:SF0">
    <property type="entry name" value="LIPOPROTEIN-RELEASING SYSTEM TRANSMEMBRANE PROTEIN LOLE"/>
    <property type="match status" value="1"/>
</dbReference>
<evidence type="ECO:0000256" key="3">
    <source>
        <dbReference type="ARBA" id="ARBA00022692"/>
    </source>
</evidence>
<comment type="caution">
    <text evidence="8">The sequence shown here is derived from an EMBL/GenBank/DDBJ whole genome shotgun (WGS) entry which is preliminary data.</text>
</comment>
<accession>A0A5J4SSS0</accession>
<dbReference type="InterPro" id="IPR003838">
    <property type="entry name" value="ABC3_permease_C"/>
</dbReference>
<evidence type="ECO:0000259" key="7">
    <source>
        <dbReference type="Pfam" id="PF02687"/>
    </source>
</evidence>
<keyword evidence="4 6" id="KW-1133">Transmembrane helix</keyword>
<dbReference type="AlphaFoldDB" id="A0A5J4SSS0"/>
<evidence type="ECO:0000256" key="6">
    <source>
        <dbReference type="SAM" id="Phobius"/>
    </source>
</evidence>
<organism evidence="8">
    <name type="scientific">termite gut metagenome</name>
    <dbReference type="NCBI Taxonomy" id="433724"/>
    <lineage>
        <taxon>unclassified sequences</taxon>
        <taxon>metagenomes</taxon>
        <taxon>organismal metagenomes</taxon>
    </lineage>
</organism>
<sequence>MNLSLYIAKRYLFSKKKHNAINIISGISVCGVSLATLALVSTLSVFNGFRDTVGDFLTAFDPELKITKREGKVFDAQDDKIRQLHSMPEIVVITETLEENAMVQYKDRQLMVTIKGVEDNFEQLTAIDSILYGSGKFVLHDPIVEYGIPGIEVVSKLGAGIRFVDPLSVYVPKRNAGINISNPISSFDKDINRGYLYSSGTVFMVNQQKYDGQYILTSLNFVRRLLDYETEVSAIELKLILTTNVTSFKSKVTTVLGDDYIVKNRYEQQADVFRIMEIEKFISYLFLTIILTIACFNIIGSLSMLILDKKEDVFTLRNLGADSRLISRIFLFEGWMISFFGALFGIVLGLVLCFIQQKFGIISMGGGTGGGFIIDAYPVSVRVVDVVFIFFTVLAVGFLSAWFPIRYLSKKLLGK</sequence>
<proteinExistence type="predicted"/>
<evidence type="ECO:0000256" key="5">
    <source>
        <dbReference type="ARBA" id="ARBA00023136"/>
    </source>
</evidence>
<keyword evidence="2" id="KW-1003">Cell membrane</keyword>
<dbReference type="InterPro" id="IPR051447">
    <property type="entry name" value="Lipoprotein-release_system"/>
</dbReference>
<name>A0A5J4SSS0_9ZZZZ</name>
<evidence type="ECO:0000256" key="4">
    <source>
        <dbReference type="ARBA" id="ARBA00022989"/>
    </source>
</evidence>
<keyword evidence="5 6" id="KW-0472">Membrane</keyword>
<dbReference type="EMBL" id="SNRY01000051">
    <property type="protein sequence ID" value="KAA6349224.1"/>
    <property type="molecule type" value="Genomic_DNA"/>
</dbReference>
<reference evidence="8" key="1">
    <citation type="submission" date="2019-03" db="EMBL/GenBank/DDBJ databases">
        <title>Single cell metagenomics reveals metabolic interactions within the superorganism composed of flagellate Streblomastix strix and complex community of Bacteroidetes bacteria on its surface.</title>
        <authorList>
            <person name="Treitli S.C."/>
            <person name="Kolisko M."/>
            <person name="Husnik F."/>
            <person name="Keeling P."/>
            <person name="Hampl V."/>
        </authorList>
    </citation>
    <scope>NUCLEOTIDE SEQUENCE</scope>
    <source>
        <strain evidence="8">STM</strain>
    </source>
</reference>
<keyword evidence="3 6" id="KW-0812">Transmembrane</keyword>
<feature type="transmembrane region" description="Helical" evidence="6">
    <location>
        <begin position="359"/>
        <end position="380"/>
    </location>
</feature>
<feature type="transmembrane region" description="Helical" evidence="6">
    <location>
        <begin position="20"/>
        <end position="40"/>
    </location>
</feature>
<comment type="subcellular location">
    <subcellularLocation>
        <location evidence="1">Cell membrane</location>
        <topology evidence="1">Multi-pass membrane protein</topology>
    </subcellularLocation>
</comment>
<gene>
    <name evidence="8" type="ORF">EZS27_003335</name>
</gene>
<dbReference type="GO" id="GO:0044874">
    <property type="term" value="P:lipoprotein localization to outer membrane"/>
    <property type="evidence" value="ECO:0007669"/>
    <property type="project" value="TreeGrafter"/>
</dbReference>
<keyword evidence="8" id="KW-0449">Lipoprotein</keyword>
<dbReference type="PANTHER" id="PTHR30489">
    <property type="entry name" value="LIPOPROTEIN-RELEASING SYSTEM TRANSMEMBRANE PROTEIN LOLE"/>
    <property type="match status" value="1"/>
</dbReference>
<protein>
    <submittedName>
        <fullName evidence="8">Lipoprotein-releasing system transmembrane protein LolE</fullName>
    </submittedName>
</protein>
<dbReference type="GO" id="GO:0098797">
    <property type="term" value="C:plasma membrane protein complex"/>
    <property type="evidence" value="ECO:0007669"/>
    <property type="project" value="TreeGrafter"/>
</dbReference>
<evidence type="ECO:0000256" key="2">
    <source>
        <dbReference type="ARBA" id="ARBA00022475"/>
    </source>
</evidence>
<evidence type="ECO:0000313" key="8">
    <source>
        <dbReference type="EMBL" id="KAA6349224.1"/>
    </source>
</evidence>
<feature type="transmembrane region" description="Helical" evidence="6">
    <location>
        <begin position="284"/>
        <end position="306"/>
    </location>
</feature>
<dbReference type="Pfam" id="PF02687">
    <property type="entry name" value="FtsX"/>
    <property type="match status" value="1"/>
</dbReference>